<comment type="caution">
    <text evidence="1">The sequence shown here is derived from an EMBL/GenBank/DDBJ whole genome shotgun (WGS) entry which is preliminary data.</text>
</comment>
<keyword evidence="2" id="KW-1185">Reference proteome</keyword>
<name>A0A9N7MPE8_STRHE</name>
<dbReference type="Pfam" id="PF05919">
    <property type="entry name" value="Mitovir_RNA_pol"/>
    <property type="match status" value="1"/>
</dbReference>
<dbReference type="EMBL" id="CACSLK010003778">
    <property type="protein sequence ID" value="CAA0809355.1"/>
    <property type="molecule type" value="Genomic_DNA"/>
</dbReference>
<sequence length="116" mass="13017">MGIRPIPGRLCQVCSGDGKRRLFAIEQVYPGTRFDKYAILGDDIVITDNSVYQKYMSVVTSLGVEISKQKSLTSRTGAAEFAKRFRLKGLTVDVSPVSIRQLAASRDLFKSKWYSY</sequence>
<dbReference type="PANTHER" id="PTHR34456">
    <property type="entry name" value="MITOVIRUS RNA-DEPENDENT RNA POLYMERASE"/>
    <property type="match status" value="1"/>
</dbReference>
<evidence type="ECO:0000313" key="2">
    <source>
        <dbReference type="Proteomes" id="UP001153555"/>
    </source>
</evidence>
<organism evidence="1 2">
    <name type="scientific">Striga hermonthica</name>
    <name type="common">Purple witchweed</name>
    <name type="synonym">Buchnera hermonthica</name>
    <dbReference type="NCBI Taxonomy" id="68872"/>
    <lineage>
        <taxon>Eukaryota</taxon>
        <taxon>Viridiplantae</taxon>
        <taxon>Streptophyta</taxon>
        <taxon>Embryophyta</taxon>
        <taxon>Tracheophyta</taxon>
        <taxon>Spermatophyta</taxon>
        <taxon>Magnoliopsida</taxon>
        <taxon>eudicotyledons</taxon>
        <taxon>Gunneridae</taxon>
        <taxon>Pentapetalae</taxon>
        <taxon>asterids</taxon>
        <taxon>lamiids</taxon>
        <taxon>Lamiales</taxon>
        <taxon>Orobanchaceae</taxon>
        <taxon>Buchnereae</taxon>
        <taxon>Striga</taxon>
    </lineage>
</organism>
<dbReference type="InterPro" id="IPR008686">
    <property type="entry name" value="RNA_pol_mitovir"/>
</dbReference>
<dbReference type="Proteomes" id="UP001153555">
    <property type="component" value="Unassembled WGS sequence"/>
</dbReference>
<dbReference type="PANTHER" id="PTHR34456:SF9">
    <property type="entry name" value="MITOVIRUS RNA-DEPENDENT RNA POLYMERASE"/>
    <property type="match status" value="1"/>
</dbReference>
<gene>
    <name evidence="1" type="ORF">SHERM_11370</name>
</gene>
<accession>A0A9N7MPE8</accession>
<evidence type="ECO:0000313" key="1">
    <source>
        <dbReference type="EMBL" id="CAA0809355.1"/>
    </source>
</evidence>
<dbReference type="OrthoDB" id="1050647at2759"/>
<dbReference type="AlphaFoldDB" id="A0A9N7MPE8"/>
<reference evidence="1" key="1">
    <citation type="submission" date="2019-12" db="EMBL/GenBank/DDBJ databases">
        <authorList>
            <person name="Scholes J."/>
        </authorList>
    </citation>
    <scope>NUCLEOTIDE SEQUENCE</scope>
</reference>
<protein>
    <submittedName>
        <fullName evidence="1">Uncharacterized mitochondrial protein AtMg01110</fullName>
    </submittedName>
</protein>
<proteinExistence type="predicted"/>